<protein>
    <submittedName>
        <fullName evidence="1">4354_t:CDS:1</fullName>
    </submittedName>
</protein>
<feature type="non-terminal residue" evidence="1">
    <location>
        <position position="54"/>
    </location>
</feature>
<name>A0ACA9PD94_9GLOM</name>
<reference evidence="1" key="1">
    <citation type="submission" date="2021-06" db="EMBL/GenBank/DDBJ databases">
        <authorList>
            <person name="Kallberg Y."/>
            <person name="Tangrot J."/>
            <person name="Rosling A."/>
        </authorList>
    </citation>
    <scope>NUCLEOTIDE SEQUENCE</scope>
    <source>
        <strain evidence="1">AU212A</strain>
    </source>
</reference>
<keyword evidence="2" id="KW-1185">Reference proteome</keyword>
<evidence type="ECO:0000313" key="1">
    <source>
        <dbReference type="EMBL" id="CAG8704816.1"/>
    </source>
</evidence>
<organism evidence="1 2">
    <name type="scientific">Scutellospora calospora</name>
    <dbReference type="NCBI Taxonomy" id="85575"/>
    <lineage>
        <taxon>Eukaryota</taxon>
        <taxon>Fungi</taxon>
        <taxon>Fungi incertae sedis</taxon>
        <taxon>Mucoromycota</taxon>
        <taxon>Glomeromycotina</taxon>
        <taxon>Glomeromycetes</taxon>
        <taxon>Diversisporales</taxon>
        <taxon>Gigasporaceae</taxon>
        <taxon>Scutellospora</taxon>
    </lineage>
</organism>
<dbReference type="EMBL" id="CAJVPM010040942">
    <property type="protein sequence ID" value="CAG8704816.1"/>
    <property type="molecule type" value="Genomic_DNA"/>
</dbReference>
<comment type="caution">
    <text evidence="1">The sequence shown here is derived from an EMBL/GenBank/DDBJ whole genome shotgun (WGS) entry which is preliminary data.</text>
</comment>
<gene>
    <name evidence="1" type="ORF">SCALOS_LOCUS10635</name>
</gene>
<dbReference type="Proteomes" id="UP000789860">
    <property type="component" value="Unassembled WGS sequence"/>
</dbReference>
<accession>A0ACA9PD94</accession>
<proteinExistence type="predicted"/>
<feature type="non-terminal residue" evidence="1">
    <location>
        <position position="1"/>
    </location>
</feature>
<sequence>EDFPENISEISQISQSTAVSDNFITRESDSKGHYSAKYKYCIKRNWQYGRPAII</sequence>
<evidence type="ECO:0000313" key="2">
    <source>
        <dbReference type="Proteomes" id="UP000789860"/>
    </source>
</evidence>